<dbReference type="GO" id="GO:0005737">
    <property type="term" value="C:cytoplasm"/>
    <property type="evidence" value="ECO:0007669"/>
    <property type="project" value="UniProtKB-SubCell"/>
</dbReference>
<evidence type="ECO:0000259" key="17">
    <source>
        <dbReference type="PROSITE" id="PS51975"/>
    </source>
</evidence>
<dbReference type="AlphaFoldDB" id="A0A1Y4L8Z7"/>
<evidence type="ECO:0000256" key="5">
    <source>
        <dbReference type="ARBA" id="ARBA00007383"/>
    </source>
</evidence>
<dbReference type="SUPFAM" id="SSF53098">
    <property type="entry name" value="Ribonuclease H-like"/>
    <property type="match status" value="1"/>
</dbReference>
<dbReference type="Proteomes" id="UP000195897">
    <property type="component" value="Unassembled WGS sequence"/>
</dbReference>
<comment type="caution">
    <text evidence="18">The sequence shown here is derived from an EMBL/GenBank/DDBJ whole genome shotgun (WGS) entry which is preliminary data.</text>
</comment>
<keyword evidence="9 14" id="KW-0540">Nuclease</keyword>
<dbReference type="NCBIfam" id="NF000594">
    <property type="entry name" value="PRK00015.1-1"/>
    <property type="match status" value="1"/>
</dbReference>
<evidence type="ECO:0000256" key="10">
    <source>
        <dbReference type="ARBA" id="ARBA00022723"/>
    </source>
</evidence>
<dbReference type="PANTHER" id="PTHR10954:SF18">
    <property type="entry name" value="RIBONUCLEASE HII"/>
    <property type="match status" value="1"/>
</dbReference>
<dbReference type="InterPro" id="IPR024567">
    <property type="entry name" value="RNase_HII/HIII_dom"/>
</dbReference>
<evidence type="ECO:0000256" key="8">
    <source>
        <dbReference type="ARBA" id="ARBA00022490"/>
    </source>
</evidence>
<dbReference type="FunFam" id="3.30.420.10:FF:000006">
    <property type="entry name" value="Ribonuclease HII"/>
    <property type="match status" value="1"/>
</dbReference>
<gene>
    <name evidence="14" type="primary">rnhB</name>
    <name evidence="18" type="ORF">B5F17_06380</name>
</gene>
<feature type="binding site" evidence="14 15">
    <location>
        <position position="155"/>
    </location>
    <ligand>
        <name>a divalent metal cation</name>
        <dbReference type="ChEBI" id="CHEBI:60240"/>
    </ligand>
</feature>
<dbReference type="EC" id="3.1.26.4" evidence="6 14"/>
<dbReference type="Gene3D" id="3.30.420.10">
    <property type="entry name" value="Ribonuclease H-like superfamily/Ribonuclease H"/>
    <property type="match status" value="1"/>
</dbReference>
<evidence type="ECO:0000256" key="12">
    <source>
        <dbReference type="ARBA" id="ARBA00022801"/>
    </source>
</evidence>
<organism evidence="18">
    <name type="scientific">Butyricicoccus pullicaecorum</name>
    <dbReference type="NCBI Taxonomy" id="501571"/>
    <lineage>
        <taxon>Bacteria</taxon>
        <taxon>Bacillati</taxon>
        <taxon>Bacillota</taxon>
        <taxon>Clostridia</taxon>
        <taxon>Eubacteriales</taxon>
        <taxon>Butyricicoccaceae</taxon>
        <taxon>Butyricicoccus</taxon>
    </lineage>
</organism>
<keyword evidence="13 14" id="KW-0464">Manganese</keyword>
<dbReference type="EMBL" id="NFKK01000005">
    <property type="protein sequence ID" value="OUP53194.1"/>
    <property type="molecule type" value="Genomic_DNA"/>
</dbReference>
<sequence length="247" mass="26629">MRSTPSAWRASCSTSSAAVCSDALHWRPRRITKMPRKRETTTVTQDYEQAAQEQGFGAVCGVDEAGRGPLAGPVVAAAVILPEGCVIDGLNDSKKLTEKRREALYDEICKKALAYAIASVDHTVIDEINILQATYQAMTQAIAGLSLPADFALIDGNRAPVLDIPCQCIVGGDAKSASIAAASILAKVTRDRYMVEMDAKYPVYGFAGHKGYGTKAHTEAILAHGPSPIHRMTFLKKLYDKHPEARP</sequence>
<dbReference type="CDD" id="cd07182">
    <property type="entry name" value="RNase_HII_bacteria_HII_like"/>
    <property type="match status" value="1"/>
</dbReference>
<evidence type="ECO:0000256" key="16">
    <source>
        <dbReference type="RuleBase" id="RU003515"/>
    </source>
</evidence>
<dbReference type="PROSITE" id="PS51975">
    <property type="entry name" value="RNASE_H_2"/>
    <property type="match status" value="1"/>
</dbReference>
<dbReference type="InterPro" id="IPR012337">
    <property type="entry name" value="RNaseH-like_sf"/>
</dbReference>
<dbReference type="GO" id="GO:0032299">
    <property type="term" value="C:ribonuclease H2 complex"/>
    <property type="evidence" value="ECO:0007669"/>
    <property type="project" value="TreeGrafter"/>
</dbReference>
<dbReference type="HAMAP" id="MF_00052_B">
    <property type="entry name" value="RNase_HII_B"/>
    <property type="match status" value="1"/>
</dbReference>
<evidence type="ECO:0000256" key="2">
    <source>
        <dbReference type="ARBA" id="ARBA00001946"/>
    </source>
</evidence>
<evidence type="ECO:0000256" key="14">
    <source>
        <dbReference type="HAMAP-Rule" id="MF_00052"/>
    </source>
</evidence>
<dbReference type="InterPro" id="IPR036397">
    <property type="entry name" value="RNaseH_sf"/>
</dbReference>
<dbReference type="GO" id="GO:0004523">
    <property type="term" value="F:RNA-DNA hybrid ribonuclease activity"/>
    <property type="evidence" value="ECO:0007669"/>
    <property type="project" value="UniProtKB-UniRule"/>
</dbReference>
<keyword evidence="11 14" id="KW-0255">Endonuclease</keyword>
<keyword evidence="8 14" id="KW-0963">Cytoplasm</keyword>
<evidence type="ECO:0000256" key="3">
    <source>
        <dbReference type="ARBA" id="ARBA00004065"/>
    </source>
</evidence>
<comment type="catalytic activity">
    <reaction evidence="1 14 15 16">
        <text>Endonucleolytic cleavage to 5'-phosphomonoester.</text>
        <dbReference type="EC" id="3.1.26.4"/>
    </reaction>
</comment>
<dbReference type="GO" id="GO:0030145">
    <property type="term" value="F:manganese ion binding"/>
    <property type="evidence" value="ECO:0007669"/>
    <property type="project" value="UniProtKB-UniRule"/>
</dbReference>
<feature type="binding site" evidence="14 15">
    <location>
        <position position="63"/>
    </location>
    <ligand>
        <name>a divalent metal cation</name>
        <dbReference type="ChEBI" id="CHEBI:60240"/>
    </ligand>
</feature>
<accession>A0A1Y4L8Z7</accession>
<evidence type="ECO:0000256" key="7">
    <source>
        <dbReference type="ARBA" id="ARBA00019179"/>
    </source>
</evidence>
<proteinExistence type="inferred from homology"/>
<evidence type="ECO:0000313" key="18">
    <source>
        <dbReference type="EMBL" id="OUP53194.1"/>
    </source>
</evidence>
<keyword evidence="10 14" id="KW-0479">Metal-binding</keyword>
<dbReference type="GO" id="GO:0043137">
    <property type="term" value="P:DNA replication, removal of RNA primer"/>
    <property type="evidence" value="ECO:0007669"/>
    <property type="project" value="TreeGrafter"/>
</dbReference>
<keyword evidence="12 14" id="KW-0378">Hydrolase</keyword>
<evidence type="ECO:0000256" key="9">
    <source>
        <dbReference type="ARBA" id="ARBA00022722"/>
    </source>
</evidence>
<comment type="function">
    <text evidence="3 14 16">Endonuclease that specifically degrades the RNA of RNA-DNA hybrids.</text>
</comment>
<reference evidence="18" key="1">
    <citation type="journal article" date="2018" name="BMC Genomics">
        <title>Whole genome sequencing and function prediction of 133 gut anaerobes isolated from chicken caecum in pure cultures.</title>
        <authorList>
            <person name="Medvecky M."/>
            <person name="Cejkova D."/>
            <person name="Polansky O."/>
            <person name="Karasova D."/>
            <person name="Kubasova T."/>
            <person name="Cizek A."/>
            <person name="Rychlik I."/>
        </authorList>
    </citation>
    <scope>NUCLEOTIDE SEQUENCE</scope>
    <source>
        <strain evidence="18">An180</strain>
    </source>
</reference>
<name>A0A1Y4L8Z7_9FIRM</name>
<dbReference type="PANTHER" id="PTHR10954">
    <property type="entry name" value="RIBONUCLEASE H2 SUBUNIT A"/>
    <property type="match status" value="1"/>
</dbReference>
<comment type="cofactor">
    <cofactor evidence="14 15">
        <name>Mn(2+)</name>
        <dbReference type="ChEBI" id="CHEBI:29035"/>
    </cofactor>
    <cofactor evidence="14 15">
        <name>Mg(2+)</name>
        <dbReference type="ChEBI" id="CHEBI:18420"/>
    </cofactor>
    <text evidence="14 15">Manganese or magnesium. Binds 1 divalent metal ion per monomer in the absence of substrate. May bind a second metal ion after substrate binding.</text>
</comment>
<evidence type="ECO:0000256" key="15">
    <source>
        <dbReference type="PROSITE-ProRule" id="PRU01319"/>
    </source>
</evidence>
<dbReference type="InterPro" id="IPR001352">
    <property type="entry name" value="RNase_HII/HIII"/>
</dbReference>
<dbReference type="Pfam" id="PF01351">
    <property type="entry name" value="RNase_HII"/>
    <property type="match status" value="1"/>
</dbReference>
<comment type="subcellular location">
    <subcellularLocation>
        <location evidence="4 14">Cytoplasm</location>
    </subcellularLocation>
</comment>
<evidence type="ECO:0000256" key="4">
    <source>
        <dbReference type="ARBA" id="ARBA00004496"/>
    </source>
</evidence>
<evidence type="ECO:0000256" key="13">
    <source>
        <dbReference type="ARBA" id="ARBA00023211"/>
    </source>
</evidence>
<dbReference type="GO" id="GO:0006298">
    <property type="term" value="P:mismatch repair"/>
    <property type="evidence" value="ECO:0007669"/>
    <property type="project" value="TreeGrafter"/>
</dbReference>
<protein>
    <recommendedName>
        <fullName evidence="7 14">Ribonuclease HII</fullName>
        <shortName evidence="14">RNase HII</shortName>
        <ecNumber evidence="6 14">3.1.26.4</ecNumber>
    </recommendedName>
</protein>
<feature type="domain" description="RNase H type-2" evidence="17">
    <location>
        <begin position="57"/>
        <end position="246"/>
    </location>
</feature>
<evidence type="ECO:0000256" key="11">
    <source>
        <dbReference type="ARBA" id="ARBA00022759"/>
    </source>
</evidence>
<dbReference type="InterPro" id="IPR022898">
    <property type="entry name" value="RNase_HII"/>
</dbReference>
<comment type="cofactor">
    <cofactor evidence="2">
        <name>Mg(2+)</name>
        <dbReference type="ChEBI" id="CHEBI:18420"/>
    </cofactor>
</comment>
<comment type="similarity">
    <text evidence="5 14 16">Belongs to the RNase HII family.</text>
</comment>
<feature type="binding site" evidence="14 15">
    <location>
        <position position="64"/>
    </location>
    <ligand>
        <name>a divalent metal cation</name>
        <dbReference type="ChEBI" id="CHEBI:60240"/>
    </ligand>
</feature>
<dbReference type="NCBIfam" id="NF000595">
    <property type="entry name" value="PRK00015.1-3"/>
    <property type="match status" value="1"/>
</dbReference>
<evidence type="ECO:0000256" key="1">
    <source>
        <dbReference type="ARBA" id="ARBA00000077"/>
    </source>
</evidence>
<dbReference type="GO" id="GO:0003723">
    <property type="term" value="F:RNA binding"/>
    <property type="evidence" value="ECO:0007669"/>
    <property type="project" value="UniProtKB-UniRule"/>
</dbReference>
<evidence type="ECO:0000256" key="6">
    <source>
        <dbReference type="ARBA" id="ARBA00012180"/>
    </source>
</evidence>